<proteinExistence type="predicted"/>
<dbReference type="EMBL" id="GBXM01092384">
    <property type="protein sequence ID" value="JAH16193.1"/>
    <property type="molecule type" value="Transcribed_RNA"/>
</dbReference>
<reference evidence="2" key="1">
    <citation type="submission" date="2014-11" db="EMBL/GenBank/DDBJ databases">
        <authorList>
            <person name="Amaro Gonzalez C."/>
        </authorList>
    </citation>
    <scope>NUCLEOTIDE SEQUENCE</scope>
</reference>
<protein>
    <submittedName>
        <fullName evidence="2">Uncharacterized protein</fullName>
    </submittedName>
</protein>
<sequence>MNFDQTNNRKLGYPTNRAVCKGHTETGHAVETLGERGSASSRP</sequence>
<organism evidence="2">
    <name type="scientific">Anguilla anguilla</name>
    <name type="common">European freshwater eel</name>
    <name type="synonym">Muraena anguilla</name>
    <dbReference type="NCBI Taxonomy" id="7936"/>
    <lineage>
        <taxon>Eukaryota</taxon>
        <taxon>Metazoa</taxon>
        <taxon>Chordata</taxon>
        <taxon>Craniata</taxon>
        <taxon>Vertebrata</taxon>
        <taxon>Euteleostomi</taxon>
        <taxon>Actinopterygii</taxon>
        <taxon>Neopterygii</taxon>
        <taxon>Teleostei</taxon>
        <taxon>Anguilliformes</taxon>
        <taxon>Anguillidae</taxon>
        <taxon>Anguilla</taxon>
    </lineage>
</organism>
<feature type="region of interest" description="Disordered" evidence="1">
    <location>
        <begin position="1"/>
        <end position="20"/>
    </location>
</feature>
<name>A0A0E9QJC3_ANGAN</name>
<evidence type="ECO:0000256" key="1">
    <source>
        <dbReference type="SAM" id="MobiDB-lite"/>
    </source>
</evidence>
<evidence type="ECO:0000313" key="2">
    <source>
        <dbReference type="EMBL" id="JAH16193.1"/>
    </source>
</evidence>
<reference evidence="2" key="2">
    <citation type="journal article" date="2015" name="Fish Shellfish Immunol.">
        <title>Early steps in the European eel (Anguilla anguilla)-Vibrio vulnificus interaction in the gills: Role of the RtxA13 toxin.</title>
        <authorList>
            <person name="Callol A."/>
            <person name="Pajuelo D."/>
            <person name="Ebbesson L."/>
            <person name="Teles M."/>
            <person name="MacKenzie S."/>
            <person name="Amaro C."/>
        </authorList>
    </citation>
    <scope>NUCLEOTIDE SEQUENCE</scope>
</reference>
<accession>A0A0E9QJC3</accession>
<dbReference type="AlphaFoldDB" id="A0A0E9QJC3"/>